<feature type="domain" description="RGS" evidence="5">
    <location>
        <begin position="579"/>
        <end position="699"/>
    </location>
</feature>
<dbReference type="InterPro" id="IPR036871">
    <property type="entry name" value="PX_dom_sf"/>
</dbReference>
<name>A0A1Y2AMC8_9FUNG</name>
<feature type="compositionally biased region" description="Basic and acidic residues" evidence="3">
    <location>
        <begin position="180"/>
        <end position="198"/>
    </location>
</feature>
<organism evidence="8 9">
    <name type="scientific">Neocallimastix californiae</name>
    <dbReference type="NCBI Taxonomy" id="1754190"/>
    <lineage>
        <taxon>Eukaryota</taxon>
        <taxon>Fungi</taxon>
        <taxon>Fungi incertae sedis</taxon>
        <taxon>Chytridiomycota</taxon>
        <taxon>Chytridiomycota incertae sedis</taxon>
        <taxon>Neocallimastigomycetes</taxon>
        <taxon>Neocallimastigales</taxon>
        <taxon>Neocallimastigaceae</taxon>
        <taxon>Neocallimastix</taxon>
    </lineage>
</organism>
<dbReference type="GO" id="GO:0035091">
    <property type="term" value="F:phosphatidylinositol binding"/>
    <property type="evidence" value="ECO:0007669"/>
    <property type="project" value="InterPro"/>
</dbReference>
<evidence type="ECO:0000256" key="1">
    <source>
        <dbReference type="ARBA" id="ARBA00010883"/>
    </source>
</evidence>
<dbReference type="Proteomes" id="UP000193920">
    <property type="component" value="Unassembled WGS sequence"/>
</dbReference>
<dbReference type="Pfam" id="PF00787">
    <property type="entry name" value="PX"/>
    <property type="match status" value="1"/>
</dbReference>
<feature type="region of interest" description="Disordered" evidence="3">
    <location>
        <begin position="1142"/>
        <end position="1221"/>
    </location>
</feature>
<protein>
    <recommendedName>
        <fullName evidence="10">PXA domain-containing protein</fullName>
    </recommendedName>
</protein>
<feature type="domain" description="PX" evidence="6">
    <location>
        <begin position="927"/>
        <end position="1061"/>
    </location>
</feature>
<dbReference type="PROSITE" id="PS50132">
    <property type="entry name" value="RGS"/>
    <property type="match status" value="1"/>
</dbReference>
<feature type="compositionally biased region" description="Polar residues" evidence="3">
    <location>
        <begin position="1143"/>
        <end position="1152"/>
    </location>
</feature>
<feature type="coiled-coil region" evidence="2">
    <location>
        <begin position="878"/>
        <end position="912"/>
    </location>
</feature>
<dbReference type="PROSITE" id="PS51207">
    <property type="entry name" value="PXA"/>
    <property type="match status" value="1"/>
</dbReference>
<evidence type="ECO:0000313" key="9">
    <source>
        <dbReference type="Proteomes" id="UP000193920"/>
    </source>
</evidence>
<comment type="caution">
    <text evidence="8">The sequence shown here is derived from an EMBL/GenBank/DDBJ whole genome shotgun (WGS) entry which is preliminary data.</text>
</comment>
<feature type="compositionally biased region" description="Polar residues" evidence="3">
    <location>
        <begin position="159"/>
        <end position="169"/>
    </location>
</feature>
<dbReference type="InterPro" id="IPR013937">
    <property type="entry name" value="Sorting_nexin_C"/>
</dbReference>
<evidence type="ECO:0000259" key="7">
    <source>
        <dbReference type="PROSITE" id="PS51207"/>
    </source>
</evidence>
<evidence type="ECO:0008006" key="10">
    <source>
        <dbReference type="Google" id="ProtNLM"/>
    </source>
</evidence>
<sequence>MEKEQFFEEDIERTNETKNDNIIINNDDNSIPKIQNKENFQEIINNQTFEFNNIENIVDDKDNKENNISITKIKEEISVENKEELIGIKDENNGINTTCTTTTTTNNIISNNNNNNNIKNCVIKEEINSKLKSDNPTEFKEPKIDDNVKKNIGKRDNVTENNRNFSEQKINNNNNIEENLEAKPSEKEENKKKEKEEISSETFTKQNNKKTINITDIKKSLREYYTKISSFVFKFKNNNPRLFNILIISLFIVLLFPKLLLLLIVLIAGFIMGLMYIVPTRDMESFNSIKANSLTELQRNQKINDRITKIQQKKEKIVIVNNNEFTPEMRLALDNFLDDFVKNYIDKWWVKLNHSNNTEFTDDIKIVLNKAFSKINLYSRNVSITSLIIPIFNHLIEQMQLYREYEEAGLPPNVYIKRFSNSKLTKYTSKESEMKILRDLGSIIANQVLEPKEKECHAVFSFIQEIMATTVLLPVVEKLSDPYFFNNLIYTKLGDNSKPKKKAQKLSVLQDNNLNKKSSQVSLDSSMSFDNNSQSNFSINQNSSAEVSYDKYNDSTVGQFDQRNDVSLILNDTNMNRMSFEEGIKDRKTFSDFNIYLKSHNLDVLLYLYIKIEQFKECFSNEEFDLDTIENYGNNIISNFIFNNPNVLLENLIHPAIVEKYYIRIDNSVLRGNLFDELQKEVSLTINQKFWPIFMKNYYQSNDDSSTLDSDHNESGQELEDEFIVVDPYALPPNVKNFEEYSFDDIMISSKNDNALSSFINRIPPLRQKTLVTNRYNLYKHRRCLSEGDIITIKTFGTDYINKMKNIYGEKYIIKDHKRIDRHLDHIILLTQNKIKQYGEDIVTKRKEVLALDQTIEHVMDNFNRSENKDEELFQITMKNITGRKMEYQMEIEELNQVRTSLENKIVELKKHQIYRAKYKIIIIDPLQDSFIINNKNIPDNYQFQLEVYNIVNTNEEYEMTKTYKEFYNFHRLLKLKYKSIPDFPTYEYIIYKKKFFRNHLISRKALPFEQRESVFIDIYKVRMSELVQELENYINILSNIPTIGENPDFIKFIIKTIQIPSVPLRGPSSASLVNQRLQPEIENDRRRRRSFNDKKSLSSVMNFIKPTKGSNRREKSSSFSFSRLNEKINEKISDKINDKFFSPNSTGSTSSRLRKLAPNLNRTSSNVSDRAPLPNGSIRNHFGNRYDSLTSNGSRTTSVSSMSMISNDSNASSRNPSSTDLLTKRNEQVEIFEVQSEADSIKNSKSNEDPININMSQEAIDMILECIICLVEEIFQLNNPDQWMRQKAFQVVKQVALKSFSSKINNILCAFLGKVFSEESFTKYVNSLTKNLFHKYEDEESNEEDGKLSPDQDQNEISKKKKKKKKKEISYEEKEKVKYHAKKLLLTSNKIPLHYISKVVGTNNTQNGMIRLFNMFQVPEFNRHLMCVVLQSVVICVFDNDDIEML</sequence>
<dbReference type="STRING" id="1754190.A0A1Y2AMC8"/>
<dbReference type="EMBL" id="MCOG01000230">
    <property type="protein sequence ID" value="ORY23728.1"/>
    <property type="molecule type" value="Genomic_DNA"/>
</dbReference>
<feature type="region of interest" description="Disordered" evidence="3">
    <location>
        <begin position="1341"/>
        <end position="1366"/>
    </location>
</feature>
<keyword evidence="4" id="KW-0812">Transmembrane</keyword>
<dbReference type="PROSITE" id="PS50195">
    <property type="entry name" value="PX"/>
    <property type="match status" value="1"/>
</dbReference>
<dbReference type="InterPro" id="IPR016137">
    <property type="entry name" value="RGS"/>
</dbReference>
<dbReference type="CDD" id="cd06093">
    <property type="entry name" value="PX_domain"/>
    <property type="match status" value="1"/>
</dbReference>
<feature type="region of interest" description="Disordered" evidence="3">
    <location>
        <begin position="1"/>
        <end position="28"/>
    </location>
</feature>
<evidence type="ECO:0000259" key="5">
    <source>
        <dbReference type="PROSITE" id="PS50132"/>
    </source>
</evidence>
<evidence type="ECO:0000256" key="2">
    <source>
        <dbReference type="SAM" id="Coils"/>
    </source>
</evidence>
<evidence type="ECO:0000256" key="3">
    <source>
        <dbReference type="SAM" id="MobiDB-lite"/>
    </source>
</evidence>
<dbReference type="OrthoDB" id="120967at2759"/>
<dbReference type="SUPFAM" id="SSF48097">
    <property type="entry name" value="Regulator of G-protein signaling, RGS"/>
    <property type="match status" value="1"/>
</dbReference>
<dbReference type="SMART" id="SM00313">
    <property type="entry name" value="PXA"/>
    <property type="match status" value="1"/>
</dbReference>
<proteinExistence type="inferred from homology"/>
<dbReference type="Gene3D" id="1.10.167.10">
    <property type="entry name" value="Regulator of G-protein Signalling 4, domain 2"/>
    <property type="match status" value="1"/>
</dbReference>
<feature type="compositionally biased region" description="Basic and acidic residues" evidence="3">
    <location>
        <begin position="1"/>
        <end position="19"/>
    </location>
</feature>
<dbReference type="PANTHER" id="PTHR22775:SF3">
    <property type="entry name" value="SORTING NEXIN-13"/>
    <property type="match status" value="1"/>
</dbReference>
<evidence type="ECO:0000313" key="8">
    <source>
        <dbReference type="EMBL" id="ORY23728.1"/>
    </source>
</evidence>
<evidence type="ECO:0000256" key="4">
    <source>
        <dbReference type="SAM" id="Phobius"/>
    </source>
</evidence>
<reference evidence="8 9" key="1">
    <citation type="submission" date="2016-08" db="EMBL/GenBank/DDBJ databases">
        <title>A Parts List for Fungal Cellulosomes Revealed by Comparative Genomics.</title>
        <authorList>
            <consortium name="DOE Joint Genome Institute"/>
            <person name="Haitjema C.H."/>
            <person name="Gilmore S.P."/>
            <person name="Henske J.K."/>
            <person name="Solomon K.V."/>
            <person name="De Groot R."/>
            <person name="Kuo A."/>
            <person name="Mondo S.J."/>
            <person name="Salamov A.A."/>
            <person name="Labutti K."/>
            <person name="Zhao Z."/>
            <person name="Chiniquy J."/>
            <person name="Barry K."/>
            <person name="Brewer H.M."/>
            <person name="Purvine S.O."/>
            <person name="Wright A.T."/>
            <person name="Boxma B."/>
            <person name="Van Alen T."/>
            <person name="Hackstein J.H."/>
            <person name="Baker S.E."/>
            <person name="Grigoriev I.V."/>
            <person name="O'Malley M.A."/>
        </authorList>
    </citation>
    <scope>NUCLEOTIDE SEQUENCE [LARGE SCALE GENOMIC DNA]</scope>
    <source>
        <strain evidence="8 9">G1</strain>
    </source>
</reference>
<feature type="compositionally biased region" description="Basic and acidic residues" evidence="3">
    <location>
        <begin position="133"/>
        <end position="158"/>
    </location>
</feature>
<gene>
    <name evidence="8" type="ORF">LY90DRAFT_675433</name>
</gene>
<evidence type="ECO:0000259" key="6">
    <source>
        <dbReference type="PROSITE" id="PS50195"/>
    </source>
</evidence>
<dbReference type="InterPro" id="IPR001683">
    <property type="entry name" value="PX_dom"/>
</dbReference>
<dbReference type="SUPFAM" id="SSF64268">
    <property type="entry name" value="PX domain"/>
    <property type="match status" value="1"/>
</dbReference>
<keyword evidence="4" id="KW-0472">Membrane</keyword>
<dbReference type="InterPro" id="IPR003114">
    <property type="entry name" value="Phox_assoc"/>
</dbReference>
<keyword evidence="9" id="KW-1185">Reference proteome</keyword>
<keyword evidence="4" id="KW-1133">Transmembrane helix</keyword>
<feature type="transmembrane region" description="Helical" evidence="4">
    <location>
        <begin position="245"/>
        <end position="278"/>
    </location>
</feature>
<dbReference type="InterPro" id="IPR036305">
    <property type="entry name" value="RGS_sf"/>
</dbReference>
<comment type="similarity">
    <text evidence="1">Belongs to the sorting nexin family.</text>
</comment>
<accession>A0A1Y2AMC8</accession>
<dbReference type="PANTHER" id="PTHR22775">
    <property type="entry name" value="SORTING NEXIN"/>
    <property type="match status" value="1"/>
</dbReference>
<dbReference type="Pfam" id="PF02194">
    <property type="entry name" value="PXA"/>
    <property type="match status" value="1"/>
</dbReference>
<dbReference type="Gene3D" id="3.30.1520.10">
    <property type="entry name" value="Phox-like domain"/>
    <property type="match status" value="1"/>
</dbReference>
<dbReference type="Pfam" id="PF08628">
    <property type="entry name" value="Nexin_C"/>
    <property type="match status" value="1"/>
</dbReference>
<dbReference type="InterPro" id="IPR044926">
    <property type="entry name" value="RGS_subdomain_2"/>
</dbReference>
<feature type="region of interest" description="Disordered" evidence="3">
    <location>
        <begin position="133"/>
        <end position="204"/>
    </location>
</feature>
<feature type="compositionally biased region" description="Low complexity" evidence="3">
    <location>
        <begin position="1191"/>
        <end position="1214"/>
    </location>
</feature>
<keyword evidence="2" id="KW-0175">Coiled coil</keyword>
<feature type="domain" description="PXA" evidence="7">
    <location>
        <begin position="326"/>
        <end position="497"/>
    </location>
</feature>